<protein>
    <submittedName>
        <fullName evidence="2">Uncharacterized protein</fullName>
    </submittedName>
</protein>
<organism evidence="2 3">
    <name type="scientific">Cardiocondyla obscurior</name>
    <dbReference type="NCBI Taxonomy" id="286306"/>
    <lineage>
        <taxon>Eukaryota</taxon>
        <taxon>Metazoa</taxon>
        <taxon>Ecdysozoa</taxon>
        <taxon>Arthropoda</taxon>
        <taxon>Hexapoda</taxon>
        <taxon>Insecta</taxon>
        <taxon>Pterygota</taxon>
        <taxon>Neoptera</taxon>
        <taxon>Endopterygota</taxon>
        <taxon>Hymenoptera</taxon>
        <taxon>Apocrita</taxon>
        <taxon>Aculeata</taxon>
        <taxon>Formicoidea</taxon>
        <taxon>Formicidae</taxon>
        <taxon>Myrmicinae</taxon>
        <taxon>Cardiocondyla</taxon>
    </lineage>
</organism>
<reference evidence="2 3" key="1">
    <citation type="submission" date="2023-03" db="EMBL/GenBank/DDBJ databases">
        <title>High recombination rates correlate with genetic variation in Cardiocondyla obscurior ants.</title>
        <authorList>
            <person name="Errbii M."/>
        </authorList>
    </citation>
    <scope>NUCLEOTIDE SEQUENCE [LARGE SCALE GENOMIC DNA]</scope>
    <source>
        <strain evidence="2">Alpha-2009</strain>
        <tissue evidence="2">Whole body</tissue>
    </source>
</reference>
<accession>A0AAW2E9M8</accession>
<sequence>MERRLKFYSVTNGSVVINSRLGTARFPIVAKRERERKKEVYFKFNEKNEREELHTTVEKVNSSCSLDDTIDERLILPVILIYNGNLQDRAAVRDQTIRESEKIDVDNLRDLYFRVVNLDFFFFFFSLVFSSA</sequence>
<keyword evidence="3" id="KW-1185">Reference proteome</keyword>
<gene>
    <name evidence="2" type="ORF">PUN28_019983</name>
</gene>
<dbReference type="EMBL" id="JADYXP020000027">
    <property type="protein sequence ID" value="KAL0099932.1"/>
    <property type="molecule type" value="Genomic_DNA"/>
</dbReference>
<evidence type="ECO:0000313" key="2">
    <source>
        <dbReference type="EMBL" id="KAL0099932.1"/>
    </source>
</evidence>
<dbReference type="AlphaFoldDB" id="A0AAW2E9M8"/>
<dbReference type="Proteomes" id="UP001430953">
    <property type="component" value="Unassembled WGS sequence"/>
</dbReference>
<feature type="transmembrane region" description="Helical" evidence="1">
    <location>
        <begin position="111"/>
        <end position="129"/>
    </location>
</feature>
<keyword evidence="1" id="KW-0472">Membrane</keyword>
<evidence type="ECO:0000256" key="1">
    <source>
        <dbReference type="SAM" id="Phobius"/>
    </source>
</evidence>
<evidence type="ECO:0000313" key="3">
    <source>
        <dbReference type="Proteomes" id="UP001430953"/>
    </source>
</evidence>
<keyword evidence="1" id="KW-0812">Transmembrane</keyword>
<proteinExistence type="predicted"/>
<keyword evidence="1" id="KW-1133">Transmembrane helix</keyword>
<comment type="caution">
    <text evidence="2">The sequence shown here is derived from an EMBL/GenBank/DDBJ whole genome shotgun (WGS) entry which is preliminary data.</text>
</comment>
<name>A0AAW2E9M8_9HYME</name>